<dbReference type="EMBL" id="BNJK01000002">
    <property type="protein sequence ID" value="GHP00430.1"/>
    <property type="molecule type" value="Genomic_DNA"/>
</dbReference>
<keyword evidence="1" id="KW-0233">DNA recombination</keyword>
<dbReference type="GO" id="GO:0006310">
    <property type="term" value="P:DNA recombination"/>
    <property type="evidence" value="ECO:0007669"/>
    <property type="project" value="UniProtKB-KW"/>
</dbReference>
<dbReference type="InterPro" id="IPR011010">
    <property type="entry name" value="DNA_brk_join_enz"/>
</dbReference>
<evidence type="ECO:0000313" key="3">
    <source>
        <dbReference type="Proteomes" id="UP000597444"/>
    </source>
</evidence>
<keyword evidence="3" id="KW-1185">Reference proteome</keyword>
<proteinExistence type="predicted"/>
<evidence type="ECO:0000256" key="1">
    <source>
        <dbReference type="ARBA" id="ARBA00023172"/>
    </source>
</evidence>
<dbReference type="AlphaFoldDB" id="A0A8J3IYT5"/>
<reference evidence="2" key="1">
    <citation type="submission" date="2020-10" db="EMBL/GenBank/DDBJ databases">
        <title>Taxonomic study of unclassified bacteria belonging to the class Ktedonobacteria.</title>
        <authorList>
            <person name="Yabe S."/>
            <person name="Wang C.M."/>
            <person name="Zheng Y."/>
            <person name="Sakai Y."/>
            <person name="Cavaletti L."/>
            <person name="Monciardini P."/>
            <person name="Donadio S."/>
        </authorList>
    </citation>
    <scope>NUCLEOTIDE SEQUENCE</scope>
    <source>
        <strain evidence="2">ID150040</strain>
    </source>
</reference>
<dbReference type="Proteomes" id="UP000597444">
    <property type="component" value="Unassembled WGS sequence"/>
</dbReference>
<gene>
    <name evidence="2" type="ORF">KSF_104770</name>
</gene>
<dbReference type="Gene3D" id="1.10.443.10">
    <property type="entry name" value="Intergrase catalytic core"/>
    <property type="match status" value="1"/>
</dbReference>
<accession>A0A8J3IYT5</accession>
<comment type="caution">
    <text evidence="2">The sequence shown here is derived from an EMBL/GenBank/DDBJ whole genome shotgun (WGS) entry which is preliminary data.</text>
</comment>
<dbReference type="GO" id="GO:0003677">
    <property type="term" value="F:DNA binding"/>
    <property type="evidence" value="ECO:0007669"/>
    <property type="project" value="InterPro"/>
</dbReference>
<dbReference type="CDD" id="cd00397">
    <property type="entry name" value="DNA_BRE_C"/>
    <property type="match status" value="1"/>
</dbReference>
<dbReference type="SUPFAM" id="SSF56349">
    <property type="entry name" value="DNA breaking-rejoining enzymes"/>
    <property type="match status" value="1"/>
</dbReference>
<evidence type="ECO:0008006" key="4">
    <source>
        <dbReference type="Google" id="ProtNLM"/>
    </source>
</evidence>
<evidence type="ECO:0000313" key="2">
    <source>
        <dbReference type="EMBL" id="GHP00430.1"/>
    </source>
</evidence>
<dbReference type="GO" id="GO:0015074">
    <property type="term" value="P:DNA integration"/>
    <property type="evidence" value="ECO:0007669"/>
    <property type="project" value="InterPro"/>
</dbReference>
<organism evidence="2 3">
    <name type="scientific">Reticulibacter mediterranei</name>
    <dbReference type="NCBI Taxonomy" id="2778369"/>
    <lineage>
        <taxon>Bacteria</taxon>
        <taxon>Bacillati</taxon>
        <taxon>Chloroflexota</taxon>
        <taxon>Ktedonobacteria</taxon>
        <taxon>Ktedonobacterales</taxon>
        <taxon>Reticulibacteraceae</taxon>
        <taxon>Reticulibacter</taxon>
    </lineage>
</organism>
<name>A0A8J3IYT5_9CHLR</name>
<dbReference type="InterPro" id="IPR013762">
    <property type="entry name" value="Integrase-like_cat_sf"/>
</dbReference>
<sequence>MARGTYRFVPRPADTEHQHPYLVFDGEDRLHFYLTVFAKEATAQLSVGTVRTYLYAILPFFTFLDTDRWQQRAACGWDAAPDAVRQAVDDYLVQHLRCKVRQHRQGFQLVSITQGTRSTIHVFLSGLKFFYRVMKQRGCYSFANPLVDPVSALHAMIEEEPEDRGEYPHMPDCSGVEPPRYKMRLSDSYFKLEGEEWIPQVVDDPALPGRVLAGGQLLNWRLREECVTRILFESGGRVSEVTGLTVGDWVARGILQEANAFSKGSHGTRIKFLRFSNDTGKLLRRYFDEERRGSDPNGYTLADYVELSKRHQIDLSTVPLFLSGRGTTLSANTFRENFWNPACQMAQIDVDIHQCRHWYVTAAVRHIYETARAEGEVKRRLRELIEYMKWRQGWQTIECYEHYFDVIRHAEIQNAVHQKLDESLKQGLAERRRSPTRGSKAAPDPAVQSLTHLLESDPDFDFLCSMGGHTHAS</sequence>
<protein>
    <recommendedName>
        <fullName evidence="4">Integrase</fullName>
    </recommendedName>
</protein>